<comment type="caution">
    <text evidence="1">The sequence shown here is derived from an EMBL/GenBank/DDBJ whole genome shotgun (WGS) entry which is preliminary data.</text>
</comment>
<evidence type="ECO:0000313" key="1">
    <source>
        <dbReference type="EMBL" id="KAG0427094.1"/>
    </source>
</evidence>
<dbReference type="EMBL" id="JABSTQ010009654">
    <property type="protein sequence ID" value="KAG0427094.1"/>
    <property type="molecule type" value="Genomic_DNA"/>
</dbReference>
<accession>A0AC60Q119</accession>
<proteinExistence type="predicted"/>
<reference evidence="1 2" key="1">
    <citation type="journal article" date="2020" name="Cell">
        <title>Large-Scale Comparative Analyses of Tick Genomes Elucidate Their Genetic Diversity and Vector Capacities.</title>
        <authorList>
            <consortium name="Tick Genome and Microbiome Consortium (TIGMIC)"/>
            <person name="Jia N."/>
            <person name="Wang J."/>
            <person name="Shi W."/>
            <person name="Du L."/>
            <person name="Sun Y."/>
            <person name="Zhan W."/>
            <person name="Jiang J.F."/>
            <person name="Wang Q."/>
            <person name="Zhang B."/>
            <person name="Ji P."/>
            <person name="Bell-Sakyi L."/>
            <person name="Cui X.M."/>
            <person name="Yuan T.T."/>
            <person name="Jiang B.G."/>
            <person name="Yang W.F."/>
            <person name="Lam T.T."/>
            <person name="Chang Q.C."/>
            <person name="Ding S.J."/>
            <person name="Wang X.J."/>
            <person name="Zhu J.G."/>
            <person name="Ruan X.D."/>
            <person name="Zhao L."/>
            <person name="Wei J.T."/>
            <person name="Ye R.Z."/>
            <person name="Que T.C."/>
            <person name="Du C.H."/>
            <person name="Zhou Y.H."/>
            <person name="Cheng J.X."/>
            <person name="Dai P.F."/>
            <person name="Guo W.B."/>
            <person name="Han X.H."/>
            <person name="Huang E.J."/>
            <person name="Li L.F."/>
            <person name="Wei W."/>
            <person name="Gao Y.C."/>
            <person name="Liu J.Z."/>
            <person name="Shao H.Z."/>
            <person name="Wang X."/>
            <person name="Wang C.C."/>
            <person name="Yang T.C."/>
            <person name="Huo Q.B."/>
            <person name="Li W."/>
            <person name="Chen H.Y."/>
            <person name="Chen S.E."/>
            <person name="Zhou L.G."/>
            <person name="Ni X.B."/>
            <person name="Tian J.H."/>
            <person name="Sheng Y."/>
            <person name="Liu T."/>
            <person name="Pan Y.S."/>
            <person name="Xia L.Y."/>
            <person name="Li J."/>
            <person name="Zhao F."/>
            <person name="Cao W.C."/>
        </authorList>
    </citation>
    <scope>NUCLEOTIDE SEQUENCE [LARGE SCALE GENOMIC DNA]</scope>
    <source>
        <strain evidence="1">Iper-2018</strain>
    </source>
</reference>
<protein>
    <submittedName>
        <fullName evidence="1">Uncharacterized protein</fullName>
    </submittedName>
</protein>
<sequence length="592" mass="68353">MESVEDELESDIRDVGQWKRVVGALFSVRAQRLSDERQPWMDLDADAQARISSDIDQQLQANAFTIAALMTDKLPTISRERWAFQRNERWFEVSIAARRATWKHVKDLPGPDESIPLLWIVRQHFRIAGVTHMVPYNVSTMETHLGICSQYQKKGIYRFYVGNTLHVIIFKPQLIESVLTSQKTMSKSFNYSLLHSWLGTGLLTSSGTKWKQRRRMLTPAFHFRILEDFVAPMNEHARNMVKRISRFLESDETDVVPFLAACTLAILLETIMGVTTGKYNEDIGSYIAAIKYLTEQVVARSQTPWLQLDSIYLRTDAGREYKRRVSVVHNFTKKVIGDRREELVRERRTVHAVSTNDDEFREKRRLTFIDILLHHSLDFEALLKDEDIREEVDTFMFEGHDTTTMAVAWCLYLIGLHRQVQTKVQEELDDVLREQPDRNITPEDMKKLKYMDCVIKESQRLCPAVPFIGRTATEELKLGGHTIPEGTNIGLVLYVLHRNPDVFPRPEEFDPDRFLPENSATRHPFAFIPFSAGSRNCIGQKFASMEIKIILGHVLRSFSLQSVDPRDKLLMTVDAVLRTANGLKIKFIPRVS</sequence>
<organism evidence="1 2">
    <name type="scientific">Ixodes persulcatus</name>
    <name type="common">Taiga tick</name>
    <dbReference type="NCBI Taxonomy" id="34615"/>
    <lineage>
        <taxon>Eukaryota</taxon>
        <taxon>Metazoa</taxon>
        <taxon>Ecdysozoa</taxon>
        <taxon>Arthropoda</taxon>
        <taxon>Chelicerata</taxon>
        <taxon>Arachnida</taxon>
        <taxon>Acari</taxon>
        <taxon>Parasitiformes</taxon>
        <taxon>Ixodida</taxon>
        <taxon>Ixodoidea</taxon>
        <taxon>Ixodidae</taxon>
        <taxon>Ixodinae</taxon>
        <taxon>Ixodes</taxon>
    </lineage>
</organism>
<dbReference type="Proteomes" id="UP000805193">
    <property type="component" value="Unassembled WGS sequence"/>
</dbReference>
<keyword evidence="2" id="KW-1185">Reference proteome</keyword>
<name>A0AC60Q119_IXOPE</name>
<evidence type="ECO:0000313" key="2">
    <source>
        <dbReference type="Proteomes" id="UP000805193"/>
    </source>
</evidence>
<gene>
    <name evidence="1" type="ORF">HPB47_025768</name>
</gene>